<dbReference type="PANTHER" id="PTHR30505:SF0">
    <property type="entry name" value="FRUCTOSE-LIKE PTS SYSTEM EIIBC COMPONENT-RELATED"/>
    <property type="match status" value="1"/>
</dbReference>
<dbReference type="InterPro" id="IPR050864">
    <property type="entry name" value="Bacterial_PTS_Sugar_Transport"/>
</dbReference>
<evidence type="ECO:0000259" key="10">
    <source>
        <dbReference type="PROSITE" id="PS51104"/>
    </source>
</evidence>
<feature type="transmembrane region" description="Helical" evidence="9">
    <location>
        <begin position="22"/>
        <end position="43"/>
    </location>
</feature>
<keyword evidence="2" id="KW-0813">Transport</keyword>
<evidence type="ECO:0000256" key="4">
    <source>
        <dbReference type="ARBA" id="ARBA00022597"/>
    </source>
</evidence>
<dbReference type="GO" id="GO:0090563">
    <property type="term" value="F:protein-phosphocysteine-sugar phosphotransferase activity"/>
    <property type="evidence" value="ECO:0007669"/>
    <property type="project" value="TreeGrafter"/>
</dbReference>
<dbReference type="GO" id="GO:0005886">
    <property type="term" value="C:plasma membrane"/>
    <property type="evidence" value="ECO:0007669"/>
    <property type="project" value="UniProtKB-SubCell"/>
</dbReference>
<name>A0A318EJW1_9FIRM</name>
<feature type="transmembrane region" description="Helical" evidence="9">
    <location>
        <begin position="109"/>
        <end position="128"/>
    </location>
</feature>
<dbReference type="PROSITE" id="PS51104">
    <property type="entry name" value="PTS_EIIC_TYPE_2"/>
    <property type="match status" value="1"/>
</dbReference>
<proteinExistence type="predicted"/>
<keyword evidence="3" id="KW-1003">Cell membrane</keyword>
<dbReference type="InterPro" id="IPR006327">
    <property type="entry name" value="PTS_IIC_fruc"/>
</dbReference>
<dbReference type="GO" id="GO:0008982">
    <property type="term" value="F:protein-N(PI)-phosphohistidine-sugar phosphotransferase activity"/>
    <property type="evidence" value="ECO:0007669"/>
    <property type="project" value="InterPro"/>
</dbReference>
<gene>
    <name evidence="11" type="ORF">C8E03_10858</name>
</gene>
<evidence type="ECO:0000256" key="6">
    <source>
        <dbReference type="ARBA" id="ARBA00022692"/>
    </source>
</evidence>
<dbReference type="PANTHER" id="PTHR30505">
    <property type="entry name" value="FRUCTOSE-LIKE PERMEASE"/>
    <property type="match status" value="1"/>
</dbReference>
<comment type="caution">
    <text evidence="11">The sequence shown here is derived from an EMBL/GenBank/DDBJ whole genome shotgun (WGS) entry which is preliminary data.</text>
</comment>
<protein>
    <submittedName>
        <fullName evidence="11">PTS system fructose-specific IIC component</fullName>
    </submittedName>
</protein>
<evidence type="ECO:0000256" key="2">
    <source>
        <dbReference type="ARBA" id="ARBA00022448"/>
    </source>
</evidence>
<feature type="transmembrane region" description="Helical" evidence="9">
    <location>
        <begin position="168"/>
        <end position="196"/>
    </location>
</feature>
<dbReference type="InterPro" id="IPR003352">
    <property type="entry name" value="PTS_EIIC"/>
</dbReference>
<dbReference type="InterPro" id="IPR013014">
    <property type="entry name" value="PTS_EIIC_2"/>
</dbReference>
<feature type="transmembrane region" description="Helical" evidence="9">
    <location>
        <begin position="323"/>
        <end position="343"/>
    </location>
</feature>
<dbReference type="EMBL" id="QICS01000008">
    <property type="protein sequence ID" value="PXV88335.1"/>
    <property type="molecule type" value="Genomic_DNA"/>
</dbReference>
<keyword evidence="7 9" id="KW-1133">Transmembrane helix</keyword>
<sequence length="362" mass="37805">MAEIKRKGKNKKNQFMFLKDSIMTGISYMIPVIVGGGVLQAIAKMLGGYDIGSHMDEIDTLAKTIMLIGQALMSFTVPAIAAFIAYAMADKPGIAPGLAMGALANTLNTGFVGGLVGGILVGYLVIAMKKIKVPKVLSGIMPILVIPVVVTLVSGLLMYYVFGIPIKGFMTALTSFLTSLSGGSKFLFGAVIGAMICADHGGPINKTAALFVNGLNADGFLIPTSAKMCAGMTAPLGIALATFLGGKKKFSDGEREQAKSLVVLSACYVQEGVIPFLMKDPVRVAISCMTGGAITGGLCMMSALESPAVHGGAFVIAMTSNPLMFIGYWFLGAFITGGLYAVLRRPLPEGYVDDEDMNSPLI</sequence>
<evidence type="ECO:0000313" key="12">
    <source>
        <dbReference type="Proteomes" id="UP000247523"/>
    </source>
</evidence>
<keyword evidence="5" id="KW-0598">Phosphotransferase system</keyword>
<feature type="transmembrane region" description="Helical" evidence="9">
    <location>
        <begin position="284"/>
        <end position="303"/>
    </location>
</feature>
<dbReference type="NCBIfam" id="TIGR01427">
    <property type="entry name" value="PTS_IIC_fructo"/>
    <property type="match status" value="1"/>
</dbReference>
<keyword evidence="4" id="KW-0762">Sugar transport</keyword>
<evidence type="ECO:0000313" key="11">
    <source>
        <dbReference type="EMBL" id="PXV88335.1"/>
    </source>
</evidence>
<dbReference type="RefSeq" id="WP_110291362.1">
    <property type="nucleotide sequence ID" value="NZ_QICS01000008.1"/>
</dbReference>
<evidence type="ECO:0000256" key="5">
    <source>
        <dbReference type="ARBA" id="ARBA00022683"/>
    </source>
</evidence>
<dbReference type="GO" id="GO:0005351">
    <property type="term" value="F:carbohydrate:proton symporter activity"/>
    <property type="evidence" value="ECO:0007669"/>
    <property type="project" value="InterPro"/>
</dbReference>
<keyword evidence="8 9" id="KW-0472">Membrane</keyword>
<feature type="domain" description="PTS EIIC type-2" evidence="10">
    <location>
        <begin position="18"/>
        <end position="362"/>
    </location>
</feature>
<evidence type="ECO:0000256" key="7">
    <source>
        <dbReference type="ARBA" id="ARBA00022989"/>
    </source>
</evidence>
<dbReference type="GO" id="GO:0009401">
    <property type="term" value="P:phosphoenolpyruvate-dependent sugar phosphotransferase system"/>
    <property type="evidence" value="ECO:0007669"/>
    <property type="project" value="UniProtKB-KW"/>
</dbReference>
<organism evidence="11 12">
    <name type="scientific">Lachnotalea glycerini</name>
    <dbReference type="NCBI Taxonomy" id="1763509"/>
    <lineage>
        <taxon>Bacteria</taxon>
        <taxon>Bacillati</taxon>
        <taxon>Bacillota</taxon>
        <taxon>Clostridia</taxon>
        <taxon>Lachnospirales</taxon>
        <taxon>Lachnospiraceae</taxon>
        <taxon>Lachnotalea</taxon>
    </lineage>
</organism>
<evidence type="ECO:0000256" key="3">
    <source>
        <dbReference type="ARBA" id="ARBA00022475"/>
    </source>
</evidence>
<dbReference type="AlphaFoldDB" id="A0A318EJW1"/>
<accession>A0A318EJW1</accession>
<keyword evidence="6 9" id="KW-0812">Transmembrane</keyword>
<feature type="transmembrane region" description="Helical" evidence="9">
    <location>
        <begin position="64"/>
        <end position="89"/>
    </location>
</feature>
<dbReference type="Pfam" id="PF02378">
    <property type="entry name" value="PTS_EIIC"/>
    <property type="match status" value="1"/>
</dbReference>
<dbReference type="Proteomes" id="UP000247523">
    <property type="component" value="Unassembled WGS sequence"/>
</dbReference>
<evidence type="ECO:0000256" key="1">
    <source>
        <dbReference type="ARBA" id="ARBA00004429"/>
    </source>
</evidence>
<evidence type="ECO:0000256" key="8">
    <source>
        <dbReference type="ARBA" id="ARBA00023136"/>
    </source>
</evidence>
<evidence type="ECO:0000256" key="9">
    <source>
        <dbReference type="SAM" id="Phobius"/>
    </source>
</evidence>
<comment type="subcellular location">
    <subcellularLocation>
        <location evidence="1">Cell inner membrane</location>
        <topology evidence="1">Multi-pass membrane protein</topology>
    </subcellularLocation>
</comment>
<reference evidence="11 12" key="1">
    <citation type="submission" date="2018-05" db="EMBL/GenBank/DDBJ databases">
        <title>Genomic Encyclopedia of Type Strains, Phase IV (KMG-IV): sequencing the most valuable type-strain genomes for metagenomic binning, comparative biology and taxonomic classification.</title>
        <authorList>
            <person name="Goeker M."/>
        </authorList>
    </citation>
    <scope>NUCLEOTIDE SEQUENCE [LARGE SCALE GENOMIC DNA]</scope>
    <source>
        <strain evidence="11 12">DSM 28816</strain>
    </source>
</reference>
<feature type="transmembrane region" description="Helical" evidence="9">
    <location>
        <begin position="140"/>
        <end position="162"/>
    </location>
</feature>